<comment type="caution">
    <text evidence="2">The sequence shown here is derived from an EMBL/GenBank/DDBJ whole genome shotgun (WGS) entry which is preliminary data.</text>
</comment>
<evidence type="ECO:0000313" key="2">
    <source>
        <dbReference type="EMBL" id="KAE9360170.1"/>
    </source>
</evidence>
<proteinExistence type="predicted"/>
<reference evidence="2 3" key="1">
    <citation type="submission" date="2018-08" db="EMBL/GenBank/DDBJ databases">
        <title>Genomic investigation of the strawberry pathogen Phytophthora fragariae indicates pathogenicity is determined by transcriptional variation in three key races.</title>
        <authorList>
            <person name="Adams T.M."/>
            <person name="Armitage A.D."/>
            <person name="Sobczyk M.K."/>
            <person name="Bates H.J."/>
            <person name="Dunwell J.M."/>
            <person name="Nellist C.F."/>
            <person name="Harrison R.J."/>
        </authorList>
    </citation>
    <scope>NUCLEOTIDE SEQUENCE [LARGE SCALE GENOMIC DNA]</scope>
    <source>
        <strain evidence="2 3">SCRP333</strain>
    </source>
</reference>
<feature type="compositionally biased region" description="Polar residues" evidence="1">
    <location>
        <begin position="146"/>
        <end position="162"/>
    </location>
</feature>
<feature type="compositionally biased region" description="Basic residues" evidence="1">
    <location>
        <begin position="128"/>
        <end position="139"/>
    </location>
</feature>
<evidence type="ECO:0000313" key="3">
    <source>
        <dbReference type="Proteomes" id="UP000434957"/>
    </source>
</evidence>
<organism evidence="2 3">
    <name type="scientific">Phytophthora rubi</name>
    <dbReference type="NCBI Taxonomy" id="129364"/>
    <lineage>
        <taxon>Eukaryota</taxon>
        <taxon>Sar</taxon>
        <taxon>Stramenopiles</taxon>
        <taxon>Oomycota</taxon>
        <taxon>Peronosporomycetes</taxon>
        <taxon>Peronosporales</taxon>
        <taxon>Peronosporaceae</taxon>
        <taxon>Phytophthora</taxon>
    </lineage>
</organism>
<dbReference type="Proteomes" id="UP000434957">
    <property type="component" value="Unassembled WGS sequence"/>
</dbReference>
<name>A0A6A4G4H8_9STRA</name>
<sequence length="284" mass="32125">MYNILPERACEHLRQSRKPRRSTTSATGLACQRDETEFKTLHHLGYAHPEFPESPYRIDWLAQRHLWFCMAKMIADDTWAGRYFDWHKPVPGVILDEVIQKIQKSWQSQPIEPKSVLGLASADQFRGHNQKRPRGRRSPPRGDHQAPTSFDYLSSHATSPGTGTDRYARGASVSSRHGSRGRPRYQVEAAEPAVGVVCDQDAQRRSTGSRTDMGSLLTVVETCQRLLDDQRADMVALRTRVQAVRAHVEKLQDVPPKPCVGSAWELFSFPHCIIFAQISLLTSI</sequence>
<gene>
    <name evidence="2" type="ORF">PR003_g389</name>
</gene>
<feature type="region of interest" description="Disordered" evidence="1">
    <location>
        <begin position="121"/>
        <end position="186"/>
    </location>
</feature>
<protein>
    <submittedName>
        <fullName evidence="2">Uncharacterized protein</fullName>
    </submittedName>
</protein>
<evidence type="ECO:0000256" key="1">
    <source>
        <dbReference type="SAM" id="MobiDB-lite"/>
    </source>
</evidence>
<accession>A0A6A4G4H8</accession>
<keyword evidence="3" id="KW-1185">Reference proteome</keyword>
<dbReference type="EMBL" id="QXFT01000008">
    <property type="protein sequence ID" value="KAE9360170.1"/>
    <property type="molecule type" value="Genomic_DNA"/>
</dbReference>
<dbReference type="AlphaFoldDB" id="A0A6A4G4H8"/>